<dbReference type="RefSeq" id="WP_159397870.1">
    <property type="nucleotide sequence ID" value="NZ_CP012673.1"/>
</dbReference>
<proteinExistence type="predicted"/>
<dbReference type="Proteomes" id="UP000238348">
    <property type="component" value="Chromosome"/>
</dbReference>
<evidence type="ECO:0000313" key="2">
    <source>
        <dbReference type="Proteomes" id="UP000238348"/>
    </source>
</evidence>
<dbReference type="OrthoDB" id="5383213at2"/>
<reference evidence="1 2" key="1">
    <citation type="submission" date="2015-09" db="EMBL/GenBank/DDBJ databases">
        <title>Sorangium comparison.</title>
        <authorList>
            <person name="Zaburannyi N."/>
            <person name="Bunk B."/>
            <person name="Overmann J."/>
            <person name="Mueller R."/>
        </authorList>
    </citation>
    <scope>NUCLEOTIDE SEQUENCE [LARGE SCALE GENOMIC DNA]</scope>
    <source>
        <strain evidence="1 2">So ce26</strain>
    </source>
</reference>
<organism evidence="1 2">
    <name type="scientific">Sorangium cellulosum</name>
    <name type="common">Polyangium cellulosum</name>
    <dbReference type="NCBI Taxonomy" id="56"/>
    <lineage>
        <taxon>Bacteria</taxon>
        <taxon>Pseudomonadati</taxon>
        <taxon>Myxococcota</taxon>
        <taxon>Polyangia</taxon>
        <taxon>Polyangiales</taxon>
        <taxon>Polyangiaceae</taxon>
        <taxon>Sorangium</taxon>
    </lineage>
</organism>
<dbReference type="EMBL" id="CP012673">
    <property type="protein sequence ID" value="AUX47493.1"/>
    <property type="molecule type" value="Genomic_DNA"/>
</dbReference>
<accession>A0A2L0F7I7</accession>
<protein>
    <submittedName>
        <fullName evidence="1">Uncharacterized protein</fullName>
    </submittedName>
</protein>
<dbReference type="Pfam" id="PF03995">
    <property type="entry name" value="Inhibitor_I36"/>
    <property type="match status" value="1"/>
</dbReference>
<name>A0A2L0F7I7_SORCE</name>
<gene>
    <name evidence="1" type="ORF">SOCE26_090140</name>
</gene>
<evidence type="ECO:0000313" key="1">
    <source>
        <dbReference type="EMBL" id="AUX47493.1"/>
    </source>
</evidence>
<dbReference type="AlphaFoldDB" id="A0A2L0F7I7"/>
<sequence length="139" mass="15119">MHWFEHIQNLRRFIPSRSLGLRALVGVGLLAGAGLLLPEVASAQEDDPIPCPFDGVLCLFEEEGYGGEIFNVRALNPQVGTCVDLPEHGWEGRAHSAYNTNGVAAAIFQNEDCIGYPYPVFGESGLSPLPFVPKSVYVF</sequence>